<proteinExistence type="predicted"/>
<reference evidence="3" key="1">
    <citation type="submission" date="2022-12" db="EMBL/GenBank/DDBJ databases">
        <authorList>
            <person name="Webb A."/>
        </authorList>
    </citation>
    <scope>NUCLEOTIDE SEQUENCE</scope>
    <source>
        <strain evidence="3">Pf2</strain>
    </source>
</reference>
<evidence type="ECO:0000313" key="4">
    <source>
        <dbReference type="Proteomes" id="UP001159659"/>
    </source>
</evidence>
<feature type="coiled-coil region" evidence="1">
    <location>
        <begin position="262"/>
        <end position="317"/>
    </location>
</feature>
<keyword evidence="1" id="KW-0175">Coiled coil</keyword>
<dbReference type="Proteomes" id="UP001159659">
    <property type="component" value="Unassembled WGS sequence"/>
</dbReference>
<evidence type="ECO:0000256" key="1">
    <source>
        <dbReference type="SAM" id="Coils"/>
    </source>
</evidence>
<accession>A0AAV0SPI8</accession>
<feature type="compositionally biased region" description="Basic and acidic residues" evidence="2">
    <location>
        <begin position="20"/>
        <end position="30"/>
    </location>
</feature>
<gene>
    <name evidence="3" type="ORF">PFR002_LOCUS200</name>
</gene>
<sequence>MNAPSSPWSGSKVSQMWSAKGDERCSPPRSDEYKYWSLMQLKREITQRQLKTNPRKRNKDAFVRVLLQNDQEQTKTQVQTPIENITPTQQTTLNEPVMFVPTSTSELQNMYVTSGTQQQDIYESNEGHAQEQQELYLDHQSRPHQQQQQEQIYVDNGEQQQPHIFTNCGVMQTARLTLPASAPPVETSSQVQTQTSVLISANVAPALESEVASFQVTKRQRMEGVGQESDGSENVNNAVASEIRRTESTAQQSGKGATEYLRRKLSVQAARLEIESRRLDLETKREQRNSELHAVQLALAQEQLQQAEITTQKMKTEWMVEQMIQKKRLNDAGISQNDSANLGMYMS</sequence>
<comment type="caution">
    <text evidence="3">The sequence shown here is derived from an EMBL/GenBank/DDBJ whole genome shotgun (WGS) entry which is preliminary data.</text>
</comment>
<organism evidence="3 4">
    <name type="scientific">Peronospora farinosa</name>
    <dbReference type="NCBI Taxonomy" id="134698"/>
    <lineage>
        <taxon>Eukaryota</taxon>
        <taxon>Sar</taxon>
        <taxon>Stramenopiles</taxon>
        <taxon>Oomycota</taxon>
        <taxon>Peronosporomycetes</taxon>
        <taxon>Peronosporales</taxon>
        <taxon>Peronosporaceae</taxon>
        <taxon>Peronospora</taxon>
    </lineage>
</organism>
<protein>
    <submittedName>
        <fullName evidence="3">Uncharacterized protein</fullName>
    </submittedName>
</protein>
<evidence type="ECO:0000313" key="3">
    <source>
        <dbReference type="EMBL" id="CAI5704506.1"/>
    </source>
</evidence>
<dbReference type="EMBL" id="CANTFK010000017">
    <property type="protein sequence ID" value="CAI5704506.1"/>
    <property type="molecule type" value="Genomic_DNA"/>
</dbReference>
<feature type="compositionally biased region" description="Polar residues" evidence="2">
    <location>
        <begin position="1"/>
        <end position="17"/>
    </location>
</feature>
<evidence type="ECO:0000256" key="2">
    <source>
        <dbReference type="SAM" id="MobiDB-lite"/>
    </source>
</evidence>
<dbReference type="AlphaFoldDB" id="A0AAV0SPI8"/>
<feature type="region of interest" description="Disordered" evidence="2">
    <location>
        <begin position="1"/>
        <end position="30"/>
    </location>
</feature>
<name>A0AAV0SPI8_9STRA</name>